<keyword evidence="2" id="KW-0720">Serine protease</keyword>
<feature type="signal peptide" evidence="3">
    <location>
        <begin position="1"/>
        <end position="16"/>
    </location>
</feature>
<gene>
    <name evidence="5" type="ORF">L596_023060</name>
</gene>
<dbReference type="InterPro" id="IPR033116">
    <property type="entry name" value="TRYPSIN_SER"/>
</dbReference>
<keyword evidence="2" id="KW-0645">Protease</keyword>
<dbReference type="InterPro" id="IPR001254">
    <property type="entry name" value="Trypsin_dom"/>
</dbReference>
<dbReference type="PANTHER" id="PTHR24250:SF27">
    <property type="entry name" value="ELASTASE 2 LIKE"/>
    <property type="match status" value="1"/>
</dbReference>
<dbReference type="Proteomes" id="UP000298663">
    <property type="component" value="Unassembled WGS sequence"/>
</dbReference>
<reference evidence="5 6" key="1">
    <citation type="journal article" date="2015" name="Genome Biol.">
        <title>Comparative genomics of Steinernema reveals deeply conserved gene regulatory networks.</title>
        <authorList>
            <person name="Dillman A.R."/>
            <person name="Macchietto M."/>
            <person name="Porter C.F."/>
            <person name="Rogers A."/>
            <person name="Williams B."/>
            <person name="Antoshechkin I."/>
            <person name="Lee M.M."/>
            <person name="Goodwin Z."/>
            <person name="Lu X."/>
            <person name="Lewis E.E."/>
            <person name="Goodrich-Blair H."/>
            <person name="Stock S.P."/>
            <person name="Adams B.J."/>
            <person name="Sternberg P.W."/>
            <person name="Mortazavi A."/>
        </authorList>
    </citation>
    <scope>NUCLEOTIDE SEQUENCE [LARGE SCALE GENOMIC DNA]</scope>
    <source>
        <strain evidence="5 6">ALL</strain>
    </source>
</reference>
<dbReference type="EMBL" id="AZBU02000008">
    <property type="protein sequence ID" value="TKR66824.1"/>
    <property type="molecule type" value="Genomic_DNA"/>
</dbReference>
<dbReference type="PROSITE" id="PS50240">
    <property type="entry name" value="TRYPSIN_DOM"/>
    <property type="match status" value="1"/>
</dbReference>
<dbReference type="InterPro" id="IPR001314">
    <property type="entry name" value="Peptidase_S1A"/>
</dbReference>
<feature type="chain" id="PRO_5020814304" description="Peptidase S1 domain-containing protein" evidence="3">
    <location>
        <begin position="17"/>
        <end position="317"/>
    </location>
</feature>
<reference evidence="5 6" key="2">
    <citation type="journal article" date="2019" name="G3 (Bethesda)">
        <title>Hybrid Assembly of the Genome of the Entomopathogenic Nematode Steinernema carpocapsae Identifies the X-Chromosome.</title>
        <authorList>
            <person name="Serra L."/>
            <person name="Macchietto M."/>
            <person name="Macias-Munoz A."/>
            <person name="McGill C.J."/>
            <person name="Rodriguez I.M."/>
            <person name="Rodriguez B."/>
            <person name="Murad R."/>
            <person name="Mortazavi A."/>
        </authorList>
    </citation>
    <scope>NUCLEOTIDE SEQUENCE [LARGE SCALE GENOMIC DNA]</scope>
    <source>
        <strain evidence="5 6">ALL</strain>
    </source>
</reference>
<dbReference type="SMART" id="SM00020">
    <property type="entry name" value="Tryp_SPc"/>
    <property type="match status" value="1"/>
</dbReference>
<comment type="caution">
    <text evidence="5">The sequence shown here is derived from an EMBL/GenBank/DDBJ whole genome shotgun (WGS) entry which is preliminary data.</text>
</comment>
<keyword evidence="6" id="KW-1185">Reference proteome</keyword>
<dbReference type="FunFam" id="2.40.10.10:FF:000068">
    <property type="entry name" value="transmembrane protease serine 2"/>
    <property type="match status" value="1"/>
</dbReference>
<dbReference type="PRINTS" id="PR00722">
    <property type="entry name" value="CHYMOTRYPSIN"/>
</dbReference>
<evidence type="ECO:0000259" key="4">
    <source>
        <dbReference type="PROSITE" id="PS50240"/>
    </source>
</evidence>
<protein>
    <recommendedName>
        <fullName evidence="4">Peptidase S1 domain-containing protein</fullName>
    </recommendedName>
</protein>
<accession>A0A4U5MCK4</accession>
<evidence type="ECO:0000256" key="1">
    <source>
        <dbReference type="ARBA" id="ARBA00023157"/>
    </source>
</evidence>
<dbReference type="STRING" id="34508.A0A4U5MCK4"/>
<dbReference type="AlphaFoldDB" id="A0A4U5MCK4"/>
<keyword evidence="3" id="KW-0732">Signal</keyword>
<evidence type="ECO:0000313" key="6">
    <source>
        <dbReference type="Proteomes" id="UP000298663"/>
    </source>
</evidence>
<evidence type="ECO:0000256" key="2">
    <source>
        <dbReference type="RuleBase" id="RU363034"/>
    </source>
</evidence>
<dbReference type="Gene3D" id="2.40.10.10">
    <property type="entry name" value="Trypsin-like serine proteases"/>
    <property type="match status" value="1"/>
</dbReference>
<dbReference type="Pfam" id="PF00089">
    <property type="entry name" value="Trypsin"/>
    <property type="match status" value="1"/>
</dbReference>
<name>A0A4U5MCK4_STECR</name>
<dbReference type="GO" id="GO:0004252">
    <property type="term" value="F:serine-type endopeptidase activity"/>
    <property type="evidence" value="ECO:0007669"/>
    <property type="project" value="InterPro"/>
</dbReference>
<dbReference type="GO" id="GO:0006508">
    <property type="term" value="P:proteolysis"/>
    <property type="evidence" value="ECO:0007669"/>
    <property type="project" value="UniProtKB-KW"/>
</dbReference>
<dbReference type="InterPro" id="IPR009003">
    <property type="entry name" value="Peptidase_S1_PA"/>
</dbReference>
<feature type="domain" description="Peptidase S1" evidence="4">
    <location>
        <begin position="57"/>
        <end position="297"/>
    </location>
</feature>
<dbReference type="SUPFAM" id="SSF50494">
    <property type="entry name" value="Trypsin-like serine proteases"/>
    <property type="match status" value="1"/>
</dbReference>
<dbReference type="PROSITE" id="PS00134">
    <property type="entry name" value="TRYPSIN_HIS"/>
    <property type="match status" value="1"/>
</dbReference>
<evidence type="ECO:0000313" key="5">
    <source>
        <dbReference type="EMBL" id="TKR66824.1"/>
    </source>
</evidence>
<evidence type="ECO:0000256" key="3">
    <source>
        <dbReference type="SAM" id="SignalP"/>
    </source>
</evidence>
<dbReference type="PANTHER" id="PTHR24250">
    <property type="entry name" value="CHYMOTRYPSIN-RELATED"/>
    <property type="match status" value="1"/>
</dbReference>
<dbReference type="OrthoDB" id="5844829at2759"/>
<keyword evidence="2" id="KW-0378">Hydrolase</keyword>
<organism evidence="5 6">
    <name type="scientific">Steinernema carpocapsae</name>
    <name type="common">Entomopathogenic nematode</name>
    <dbReference type="NCBI Taxonomy" id="34508"/>
    <lineage>
        <taxon>Eukaryota</taxon>
        <taxon>Metazoa</taxon>
        <taxon>Ecdysozoa</taxon>
        <taxon>Nematoda</taxon>
        <taxon>Chromadorea</taxon>
        <taxon>Rhabditida</taxon>
        <taxon>Tylenchina</taxon>
        <taxon>Panagrolaimomorpha</taxon>
        <taxon>Strongyloidoidea</taxon>
        <taxon>Steinernematidae</taxon>
        <taxon>Steinernema</taxon>
    </lineage>
</organism>
<dbReference type="InterPro" id="IPR043504">
    <property type="entry name" value="Peptidase_S1_PA_chymotrypsin"/>
</dbReference>
<keyword evidence="1" id="KW-1015">Disulfide bond</keyword>
<proteinExistence type="predicted"/>
<dbReference type="CDD" id="cd00190">
    <property type="entry name" value="Tryp_SPc"/>
    <property type="match status" value="1"/>
</dbReference>
<dbReference type="InterPro" id="IPR018114">
    <property type="entry name" value="TRYPSIN_HIS"/>
</dbReference>
<sequence length="317" mass="35537">MRTLFVLFALIVTVSGIPLQGFAAPHVEQIFSEPALFPLDPEEFFRNLDKVNTTRFVYGGQEARPGQFPQHAFMLYKTAEGFFICGASLLSPTHALTAAHCVEGMMAPSQIMAGGLNRRDRRAPNAQWRSIHRATKHAEYKPPSKRNDIAIVEFHPPMTLNRDVQLTKIVEDDAELLQEKKSYVTGFGTYTFKNKQAVTSDELLWAEIDLFDFSRCQQLWHRRLWQKQICAGAKNLGAGPGDSGGPLQVLHDGTLFQVGLTSYGTSDKFDDEFNQDRFPTVFTRVSSYCDFIAKVTDNAATCSSLSKKPTAKPDCRF</sequence>
<dbReference type="PROSITE" id="PS00135">
    <property type="entry name" value="TRYPSIN_SER"/>
    <property type="match status" value="1"/>
</dbReference>